<proteinExistence type="predicted"/>
<name>A0A2K5QNZ1_CEBIM</name>
<organism evidence="1 2">
    <name type="scientific">Cebus imitator</name>
    <name type="common">Panamanian white-faced capuchin</name>
    <name type="synonym">Cebus capucinus imitator</name>
    <dbReference type="NCBI Taxonomy" id="2715852"/>
    <lineage>
        <taxon>Eukaryota</taxon>
        <taxon>Metazoa</taxon>
        <taxon>Chordata</taxon>
        <taxon>Craniata</taxon>
        <taxon>Vertebrata</taxon>
        <taxon>Euteleostomi</taxon>
        <taxon>Mammalia</taxon>
        <taxon>Eutheria</taxon>
        <taxon>Euarchontoglires</taxon>
        <taxon>Primates</taxon>
        <taxon>Haplorrhini</taxon>
        <taxon>Platyrrhini</taxon>
        <taxon>Cebidae</taxon>
        <taxon>Cebinae</taxon>
        <taxon>Cebus</taxon>
    </lineage>
</organism>
<dbReference type="AlphaFoldDB" id="A0A2K5QNZ1"/>
<protein>
    <submittedName>
        <fullName evidence="1">Uncharacterized protein</fullName>
    </submittedName>
</protein>
<evidence type="ECO:0000313" key="1">
    <source>
        <dbReference type="Ensembl" id="ENSCCAP00000017616.1"/>
    </source>
</evidence>
<accession>A0A2K5QNZ1</accession>
<evidence type="ECO:0000313" key="2">
    <source>
        <dbReference type="Proteomes" id="UP000233040"/>
    </source>
</evidence>
<dbReference type="Proteomes" id="UP000233040">
    <property type="component" value="Unassembled WGS sequence"/>
</dbReference>
<sequence length="108" mass="11868">DHRGVLSPFYLPFSAKNRVGAPQLGCQALHPFTDVFIQQASARGSSALRKYPRLFPWGNLQLKHLPSKRPVSFSSCPVMTDGDEVPCSLEVQAPAQLHTRLGPVSRIS</sequence>
<dbReference type="Ensembl" id="ENSCCAT00000035080.1">
    <property type="protein sequence ID" value="ENSCCAP00000017616.1"/>
    <property type="gene ID" value="ENSCCAG00000026627.1"/>
</dbReference>
<keyword evidence="2" id="KW-1185">Reference proteome</keyword>
<dbReference type="GeneTree" id="ENSGT00910000146864"/>
<dbReference type="OMA" id="CQQMVTE"/>
<reference evidence="1" key="2">
    <citation type="submission" date="2025-09" db="UniProtKB">
        <authorList>
            <consortium name="Ensembl"/>
        </authorList>
    </citation>
    <scope>IDENTIFICATION</scope>
</reference>
<reference evidence="1" key="1">
    <citation type="submission" date="2025-08" db="UniProtKB">
        <authorList>
            <consortium name="Ensembl"/>
        </authorList>
    </citation>
    <scope>IDENTIFICATION</scope>
</reference>